<name>A0A5S4GWR2_9ACTN</name>
<evidence type="ECO:0000313" key="2">
    <source>
        <dbReference type="EMBL" id="TMR36951.1"/>
    </source>
</evidence>
<feature type="compositionally biased region" description="Basic and acidic residues" evidence="1">
    <location>
        <begin position="21"/>
        <end position="35"/>
    </location>
</feature>
<gene>
    <name evidence="2" type="ORF">ETD85_09370</name>
</gene>
<comment type="caution">
    <text evidence="2">The sequence shown here is derived from an EMBL/GenBank/DDBJ whole genome shotgun (WGS) entry which is preliminary data.</text>
</comment>
<dbReference type="NCBIfam" id="TIGR04222">
    <property type="entry name" value="near_uncomplex"/>
    <property type="match status" value="1"/>
</dbReference>
<accession>A0A5S4GWR2</accession>
<feature type="compositionally biased region" description="Basic and acidic residues" evidence="1">
    <location>
        <begin position="47"/>
        <end position="75"/>
    </location>
</feature>
<evidence type="ECO:0000313" key="3">
    <source>
        <dbReference type="Proteomes" id="UP000306628"/>
    </source>
</evidence>
<feature type="region of interest" description="Disordered" evidence="1">
    <location>
        <begin position="257"/>
        <end position="289"/>
    </location>
</feature>
<sequence length="289" mass="31123">MHPEPDLRPQGRQARRRLRRRLGEGLGEHGSRGEEDQGGSHTSSLQEELHGEAGHLRDRGGGRREEGSAAPPERDRRRRRREQQAREGAVLRSLQRLGPLPNHEAGRAASGGASSRRWCAVDRNELAYLSGGPHRVALAALVTLVLEGRMRLSYAGKLYAVAGATGGDPVEEIALLQRSTLPEALAAVAGHESVRAVEEDLIRRELVTRSWLGRFRRATPAGRRLIEQAGPAPRGSVVGVALDGLAGISDEKIRRQFGGSRRKRGSLRGQGTGGWDATGNTLGGDGTPS</sequence>
<dbReference type="OrthoDB" id="3620552at2"/>
<keyword evidence="3" id="KW-1185">Reference proteome</keyword>
<protein>
    <submittedName>
        <fullName evidence="2">TIGR04222 domain-containing membrane protein</fullName>
    </submittedName>
</protein>
<dbReference type="Proteomes" id="UP000306628">
    <property type="component" value="Unassembled WGS sequence"/>
</dbReference>
<dbReference type="EMBL" id="VCKX01000020">
    <property type="protein sequence ID" value="TMR36951.1"/>
    <property type="molecule type" value="Genomic_DNA"/>
</dbReference>
<organism evidence="2 3">
    <name type="scientific">Nonomuraea zeae</name>
    <dbReference type="NCBI Taxonomy" id="1642303"/>
    <lineage>
        <taxon>Bacteria</taxon>
        <taxon>Bacillati</taxon>
        <taxon>Actinomycetota</taxon>
        <taxon>Actinomycetes</taxon>
        <taxon>Streptosporangiales</taxon>
        <taxon>Streptosporangiaceae</taxon>
        <taxon>Nonomuraea</taxon>
    </lineage>
</organism>
<reference evidence="2 3" key="1">
    <citation type="submission" date="2019-05" db="EMBL/GenBank/DDBJ databases">
        <title>Draft genome sequence of Nonomuraea zeae DSM 100528.</title>
        <authorList>
            <person name="Saricaoglu S."/>
            <person name="Isik K."/>
        </authorList>
    </citation>
    <scope>NUCLEOTIDE SEQUENCE [LARGE SCALE GENOMIC DNA]</scope>
    <source>
        <strain evidence="2 3">DSM 100528</strain>
    </source>
</reference>
<evidence type="ECO:0000256" key="1">
    <source>
        <dbReference type="SAM" id="MobiDB-lite"/>
    </source>
</evidence>
<feature type="region of interest" description="Disordered" evidence="1">
    <location>
        <begin position="1"/>
        <end position="114"/>
    </location>
</feature>
<proteinExistence type="predicted"/>
<feature type="compositionally biased region" description="Gly residues" evidence="1">
    <location>
        <begin position="268"/>
        <end position="289"/>
    </location>
</feature>
<dbReference type="InterPro" id="IPR026467">
    <property type="entry name" value="Ser/Gly_Cys_C_dom"/>
</dbReference>
<dbReference type="AlphaFoldDB" id="A0A5S4GWR2"/>